<dbReference type="InterPro" id="IPR014309">
    <property type="entry name" value="Xanthine_DH_Mopterin-bd_su"/>
</dbReference>
<accession>A0ABR6CDB4</accession>
<organism evidence="5 6">
    <name type="scientific">Aminobacter ciceronei</name>
    <dbReference type="NCBI Taxonomy" id="150723"/>
    <lineage>
        <taxon>Bacteria</taxon>
        <taxon>Pseudomonadati</taxon>
        <taxon>Pseudomonadota</taxon>
        <taxon>Alphaproteobacteria</taxon>
        <taxon>Hyphomicrobiales</taxon>
        <taxon>Phyllobacteriaceae</taxon>
        <taxon>Aminobacter</taxon>
    </lineage>
</organism>
<keyword evidence="2 5" id="KW-0560">Oxidoreductase</keyword>
<dbReference type="Pfam" id="PF20256">
    <property type="entry name" value="MoCoBD_2"/>
    <property type="match status" value="1"/>
</dbReference>
<dbReference type="Pfam" id="PF01315">
    <property type="entry name" value="Ald_Xan_dh_C"/>
    <property type="match status" value="1"/>
</dbReference>
<proteinExistence type="predicted"/>
<keyword evidence="6" id="KW-1185">Reference proteome</keyword>
<dbReference type="GO" id="GO:0004854">
    <property type="term" value="F:xanthine dehydrogenase activity"/>
    <property type="evidence" value="ECO:0007669"/>
    <property type="project" value="UniProtKB-EC"/>
</dbReference>
<dbReference type="NCBIfam" id="TIGR02965">
    <property type="entry name" value="xanthine_xdhB"/>
    <property type="match status" value="1"/>
</dbReference>
<dbReference type="Proteomes" id="UP000587524">
    <property type="component" value="Unassembled WGS sequence"/>
</dbReference>
<dbReference type="InterPro" id="IPR037165">
    <property type="entry name" value="AldOxase/xan_DH_Mopterin-bd_sf"/>
</dbReference>
<gene>
    <name evidence="5" type="ORF">HNQ97_004423</name>
</gene>
<keyword evidence="1" id="KW-0500">Molybdenum</keyword>
<dbReference type="EMBL" id="JACJHZ010000023">
    <property type="protein sequence ID" value="MBA9022407.1"/>
    <property type="molecule type" value="Genomic_DNA"/>
</dbReference>
<dbReference type="InterPro" id="IPR036856">
    <property type="entry name" value="Ald_Oxase/Xan_DH_a/b_sf"/>
</dbReference>
<dbReference type="SUPFAM" id="SSF56003">
    <property type="entry name" value="Molybdenum cofactor-binding domain"/>
    <property type="match status" value="1"/>
</dbReference>
<dbReference type="RefSeq" id="WP_182575214.1">
    <property type="nucleotide sequence ID" value="NZ_JACJHY010000023.1"/>
</dbReference>
<comment type="caution">
    <text evidence="5">The sequence shown here is derived from an EMBL/GenBank/DDBJ whole genome shotgun (WGS) entry which is preliminary data.</text>
</comment>
<evidence type="ECO:0000313" key="6">
    <source>
        <dbReference type="Proteomes" id="UP000587524"/>
    </source>
</evidence>
<dbReference type="PANTHER" id="PTHR11908:SF132">
    <property type="entry name" value="ALDEHYDE OXIDASE 1-RELATED"/>
    <property type="match status" value="1"/>
</dbReference>
<reference evidence="5 6" key="1">
    <citation type="submission" date="2020-08" db="EMBL/GenBank/DDBJ databases">
        <title>Genomic Encyclopedia of Type Strains, Phase IV (KMG-IV): sequencing the most valuable type-strain genomes for metagenomic binning, comparative biology and taxonomic classification.</title>
        <authorList>
            <person name="Goeker M."/>
        </authorList>
    </citation>
    <scope>NUCLEOTIDE SEQUENCE [LARGE SCALE GENOMIC DNA]</scope>
    <source>
        <strain evidence="5 6">DSM 17455</strain>
    </source>
</reference>
<dbReference type="Gene3D" id="3.90.1170.50">
    <property type="entry name" value="Aldehyde oxidase/xanthine dehydrogenase, a/b hammerhead"/>
    <property type="match status" value="1"/>
</dbReference>
<evidence type="ECO:0000256" key="2">
    <source>
        <dbReference type="ARBA" id="ARBA00023002"/>
    </source>
</evidence>
<evidence type="ECO:0000256" key="1">
    <source>
        <dbReference type="ARBA" id="ARBA00022505"/>
    </source>
</evidence>
<dbReference type="Pfam" id="PF02738">
    <property type="entry name" value="MoCoBD_1"/>
    <property type="match status" value="1"/>
</dbReference>
<dbReference type="InterPro" id="IPR016208">
    <property type="entry name" value="Ald_Oxase/xanthine_DH-like"/>
</dbReference>
<dbReference type="SMART" id="SM01008">
    <property type="entry name" value="Ald_Xan_dh_C"/>
    <property type="match status" value="1"/>
</dbReference>
<dbReference type="Gene3D" id="3.30.365.10">
    <property type="entry name" value="Aldehyde oxidase/xanthine dehydrogenase, molybdopterin binding domain"/>
    <property type="match status" value="4"/>
</dbReference>
<dbReference type="InterPro" id="IPR000674">
    <property type="entry name" value="Ald_Oxase/Xan_DH_a/b"/>
</dbReference>
<dbReference type="SUPFAM" id="SSF54665">
    <property type="entry name" value="CO dehydrogenase molybdoprotein N-domain-like"/>
    <property type="match status" value="1"/>
</dbReference>
<evidence type="ECO:0000256" key="3">
    <source>
        <dbReference type="SAM" id="MobiDB-lite"/>
    </source>
</evidence>
<dbReference type="EC" id="1.17.1.4" evidence="5"/>
<dbReference type="PANTHER" id="PTHR11908">
    <property type="entry name" value="XANTHINE DEHYDROGENASE"/>
    <property type="match status" value="1"/>
</dbReference>
<name>A0ABR6CDB4_9HYPH</name>
<feature type="region of interest" description="Disordered" evidence="3">
    <location>
        <begin position="1"/>
        <end position="26"/>
    </location>
</feature>
<dbReference type="InterPro" id="IPR046867">
    <property type="entry name" value="AldOxase/xan_DH_MoCoBD2"/>
</dbReference>
<evidence type="ECO:0000259" key="4">
    <source>
        <dbReference type="SMART" id="SM01008"/>
    </source>
</evidence>
<protein>
    <submittedName>
        <fullName evidence="5">Xanthine dehydrogenase large subunit</fullName>
        <ecNumber evidence="5">1.17.1.4</ecNumber>
    </submittedName>
</protein>
<feature type="domain" description="Aldehyde oxidase/xanthine dehydrogenase a/b hammerhead" evidence="4">
    <location>
        <begin position="31"/>
        <end position="139"/>
    </location>
</feature>
<dbReference type="InterPro" id="IPR008274">
    <property type="entry name" value="AldOxase/xan_DH_MoCoBD1"/>
</dbReference>
<sequence>MTQHQPNLKAAKISGGVHTDQRHDSAHKHVAGEAIYIDDMPEPAGTLHVGLGLSNVAHGTLKSVDLAAVRAAPGVVDVLTYADVPGENDVSPSGMHDDPVLAEGKVQFHGQPIFAVVATTREQARQAARLAKIEYEELPAILGIWDLDPENDKQVTTPLTLNRGDAAAAIAAAPRRVKGRMKLGGQDHFYLEGQVSLAVPGEDDEVTVYCSTQGPSETQHLVSHVLGVPSHAVQVEVRRMGGGFGGKETQANQCAAIAAIAAKKHKRAVKVRLDRDEDMTATGKRHDFAIDYEVGFDDEGRILGVDYMFALNAGFSADLSGPVGDRALFHCDNAYFYPNVHAKSAPLYTNTVSNTAFRGFGGPQGMVGAERVIDEVAFAVGKDSLEIRKLNFYDPMGTPGERNLTPYHQKVEDCIIQRIVAELEDSAQYARRRREIAAFNANSRFVKRGLAMTPVKFGISFTKTESNQAGALVHVYSDGSVHMNHGGTEMGQGLHLKVAQVVAEEFQIDLDRVKITATTTAKVPNTAPTAASSGADLNGMAAQDAARQIRKRLTDFAAEKYQVPADQVVFLPNRVRVGNQEIAFNDLVKQAYLNRIQLSAAGHYKTPKIHWDRSKGRGHAFYYYAYGAACAEVSVDVLTGEYVVERADILHDTGRSLNRAIDIGQVEGGFIQGMGWLTTEELWWDGKGRLRTHAPSTYKIPLASDRPKVFKVALTDWSEAYEPTIHRSKAVGEPPLPHGMAVLHALSDAVASVADHKICPRLDAPATPERVLMAIERLRAEAAQAK</sequence>
<evidence type="ECO:0000313" key="5">
    <source>
        <dbReference type="EMBL" id="MBA9022407.1"/>
    </source>
</evidence>